<reference evidence="1" key="1">
    <citation type="thesis" date="2020" institute="ProQuest LLC" country="789 East Eisenhower Parkway, Ann Arbor, MI, USA">
        <title>Comparative Genomics and Chromosome Evolution.</title>
        <authorList>
            <person name="Mudd A.B."/>
        </authorList>
    </citation>
    <scope>NUCLEOTIDE SEQUENCE</scope>
    <source>
        <strain evidence="1">237g6f4</strain>
        <tissue evidence="1">Blood</tissue>
    </source>
</reference>
<name>A0AAV7B4E3_ENGPU</name>
<keyword evidence="2" id="KW-1185">Reference proteome</keyword>
<sequence length="87" mass="10028">MMPYAVASGKRDLDGWPHCWLKLRPLASRQMLLPRHPVGFVVRVGNHGRLSACLHQRRRPCIVSLSPLPRQARGLVLLWPSLQSWLW</sequence>
<dbReference type="AlphaFoldDB" id="A0AAV7B4E3"/>
<gene>
    <name evidence="1" type="ORF">GDO81_013578</name>
</gene>
<comment type="caution">
    <text evidence="1">The sequence shown here is derived from an EMBL/GenBank/DDBJ whole genome shotgun (WGS) entry which is preliminary data.</text>
</comment>
<protein>
    <submittedName>
        <fullName evidence="1">Uncharacterized protein</fullName>
    </submittedName>
</protein>
<dbReference type="Proteomes" id="UP000824782">
    <property type="component" value="Unassembled WGS sequence"/>
</dbReference>
<evidence type="ECO:0000313" key="2">
    <source>
        <dbReference type="Proteomes" id="UP000824782"/>
    </source>
</evidence>
<accession>A0AAV7B4E3</accession>
<dbReference type="EMBL" id="WNYA01000006">
    <property type="protein sequence ID" value="KAG8567320.1"/>
    <property type="molecule type" value="Genomic_DNA"/>
</dbReference>
<evidence type="ECO:0000313" key="1">
    <source>
        <dbReference type="EMBL" id="KAG8567320.1"/>
    </source>
</evidence>
<organism evidence="1 2">
    <name type="scientific">Engystomops pustulosus</name>
    <name type="common">Tungara frog</name>
    <name type="synonym">Physalaemus pustulosus</name>
    <dbReference type="NCBI Taxonomy" id="76066"/>
    <lineage>
        <taxon>Eukaryota</taxon>
        <taxon>Metazoa</taxon>
        <taxon>Chordata</taxon>
        <taxon>Craniata</taxon>
        <taxon>Vertebrata</taxon>
        <taxon>Euteleostomi</taxon>
        <taxon>Amphibia</taxon>
        <taxon>Batrachia</taxon>
        <taxon>Anura</taxon>
        <taxon>Neobatrachia</taxon>
        <taxon>Hyloidea</taxon>
        <taxon>Leptodactylidae</taxon>
        <taxon>Leiuperinae</taxon>
        <taxon>Engystomops</taxon>
    </lineage>
</organism>
<proteinExistence type="predicted"/>